<dbReference type="InterPro" id="IPR012093">
    <property type="entry name" value="Pirin"/>
</dbReference>
<dbReference type="PANTHER" id="PTHR43212">
    <property type="entry name" value="QUERCETIN 2,3-DIOXYGENASE"/>
    <property type="match status" value="1"/>
</dbReference>
<protein>
    <submittedName>
        <fullName evidence="5">Pirin family protein</fullName>
    </submittedName>
</protein>
<dbReference type="EMBL" id="JBHTMB010000248">
    <property type="protein sequence ID" value="MFD1236915.1"/>
    <property type="molecule type" value="Genomic_DNA"/>
</dbReference>
<evidence type="ECO:0000313" key="5">
    <source>
        <dbReference type="EMBL" id="MFD1236915.1"/>
    </source>
</evidence>
<reference evidence="6" key="1">
    <citation type="journal article" date="2019" name="Int. J. Syst. Evol. Microbiol.">
        <title>The Global Catalogue of Microorganisms (GCM) 10K type strain sequencing project: providing services to taxonomists for standard genome sequencing and annotation.</title>
        <authorList>
            <consortium name="The Broad Institute Genomics Platform"/>
            <consortium name="The Broad Institute Genome Sequencing Center for Infectious Disease"/>
            <person name="Wu L."/>
            <person name="Ma J."/>
        </authorList>
    </citation>
    <scope>NUCLEOTIDE SEQUENCE [LARGE SCALE GENOMIC DNA]</scope>
    <source>
        <strain evidence="6">CCUG 49018</strain>
    </source>
</reference>
<dbReference type="PIRSF" id="PIRSF006232">
    <property type="entry name" value="Pirin"/>
    <property type="match status" value="1"/>
</dbReference>
<proteinExistence type="inferred from homology"/>
<sequence>MSRSGTVDGVLVRRADDRMHTEIDWLDSRHSFSFGAHYDPDDTHFGLLLVSNDDRVKAGSGFETHPHRDTEIVTWVLAGSLVHQDSTGHSGVIHPGLAQRMSAGSGILHSEKNDAFRADPATPATDVHFVQMWVAPDTSGVTPGYEQLDITAELDEGGLVVVASGVPRHVDQRAISLRQKDAALHAARLLPAGTVRLPAAPYVHLFVARGTVEVEGAGRLADGDAARITASDGRRVTAGADGAEILVWEMHSALR</sequence>
<dbReference type="InterPro" id="IPR041602">
    <property type="entry name" value="Quercetinase_C"/>
</dbReference>
<name>A0ABW3VRG5_9PSEU</name>
<accession>A0ABW3VRG5</accession>
<evidence type="ECO:0000259" key="3">
    <source>
        <dbReference type="Pfam" id="PF02678"/>
    </source>
</evidence>
<dbReference type="CDD" id="cd02910">
    <property type="entry name" value="cupin_Yhhw_N"/>
    <property type="match status" value="1"/>
</dbReference>
<dbReference type="SUPFAM" id="SSF51182">
    <property type="entry name" value="RmlC-like cupins"/>
    <property type="match status" value="1"/>
</dbReference>
<dbReference type="InterPro" id="IPR011051">
    <property type="entry name" value="RmlC_Cupin_sf"/>
</dbReference>
<dbReference type="Pfam" id="PF02678">
    <property type="entry name" value="Pirin"/>
    <property type="match status" value="1"/>
</dbReference>
<gene>
    <name evidence="5" type="ORF">ACFQ34_26805</name>
</gene>
<organism evidence="5 6">
    <name type="scientific">Pseudonocardia benzenivorans</name>
    <dbReference type="NCBI Taxonomy" id="228005"/>
    <lineage>
        <taxon>Bacteria</taxon>
        <taxon>Bacillati</taxon>
        <taxon>Actinomycetota</taxon>
        <taxon>Actinomycetes</taxon>
        <taxon>Pseudonocardiales</taxon>
        <taxon>Pseudonocardiaceae</taxon>
        <taxon>Pseudonocardia</taxon>
    </lineage>
</organism>
<keyword evidence="6" id="KW-1185">Reference proteome</keyword>
<feature type="domain" description="Pirin N-terminal" evidence="3">
    <location>
        <begin position="19"/>
        <end position="134"/>
    </location>
</feature>
<evidence type="ECO:0000313" key="6">
    <source>
        <dbReference type="Proteomes" id="UP001597182"/>
    </source>
</evidence>
<dbReference type="InterPro" id="IPR003829">
    <property type="entry name" value="Pirin_N_dom"/>
</dbReference>
<dbReference type="Gene3D" id="2.60.120.10">
    <property type="entry name" value="Jelly Rolls"/>
    <property type="match status" value="2"/>
</dbReference>
<evidence type="ECO:0000256" key="1">
    <source>
        <dbReference type="ARBA" id="ARBA00008416"/>
    </source>
</evidence>
<evidence type="ECO:0000256" key="2">
    <source>
        <dbReference type="RuleBase" id="RU003457"/>
    </source>
</evidence>
<dbReference type="Pfam" id="PF17954">
    <property type="entry name" value="Pirin_C_2"/>
    <property type="match status" value="1"/>
</dbReference>
<feature type="domain" description="Quercetin 2,3-dioxygenase C-terminal cupin" evidence="4">
    <location>
        <begin position="174"/>
        <end position="250"/>
    </location>
</feature>
<dbReference type="Proteomes" id="UP001597182">
    <property type="component" value="Unassembled WGS sequence"/>
</dbReference>
<comment type="caution">
    <text evidence="5">The sequence shown here is derived from an EMBL/GenBank/DDBJ whole genome shotgun (WGS) entry which is preliminary data.</text>
</comment>
<comment type="similarity">
    <text evidence="1 2">Belongs to the pirin family.</text>
</comment>
<evidence type="ECO:0000259" key="4">
    <source>
        <dbReference type="Pfam" id="PF17954"/>
    </source>
</evidence>
<dbReference type="InterPro" id="IPR014710">
    <property type="entry name" value="RmlC-like_jellyroll"/>
</dbReference>
<dbReference type="RefSeq" id="WP_013674294.1">
    <property type="nucleotide sequence ID" value="NZ_BAABKS010000042.1"/>
</dbReference>
<dbReference type="PANTHER" id="PTHR43212:SF3">
    <property type="entry name" value="QUERCETIN 2,3-DIOXYGENASE"/>
    <property type="match status" value="1"/>
</dbReference>